<dbReference type="Gene3D" id="3.10.180.10">
    <property type="entry name" value="2,3-Dihydroxybiphenyl 1,2-Dioxygenase, domain 1"/>
    <property type="match status" value="1"/>
</dbReference>
<dbReference type="OrthoDB" id="5293819at2"/>
<dbReference type="CDD" id="cd06588">
    <property type="entry name" value="PhnB_like"/>
    <property type="match status" value="1"/>
</dbReference>
<evidence type="ECO:0000313" key="2">
    <source>
        <dbReference type="EMBL" id="AXF86693.1"/>
    </source>
</evidence>
<dbReference type="PANTHER" id="PTHR33990:SF1">
    <property type="entry name" value="PROTEIN YJDN"/>
    <property type="match status" value="1"/>
</dbReference>
<dbReference type="InterPro" id="IPR004360">
    <property type="entry name" value="Glyas_Fos-R_dOase_dom"/>
</dbReference>
<dbReference type="PANTHER" id="PTHR33990">
    <property type="entry name" value="PROTEIN YJDN-RELATED"/>
    <property type="match status" value="1"/>
</dbReference>
<dbReference type="RefSeq" id="WP_114563743.1">
    <property type="nucleotide sequence ID" value="NZ_CP031124.1"/>
</dbReference>
<dbReference type="EMBL" id="CP031124">
    <property type="protein sequence ID" value="AXF86693.1"/>
    <property type="molecule type" value="Genomic_DNA"/>
</dbReference>
<evidence type="ECO:0000313" key="3">
    <source>
        <dbReference type="Proteomes" id="UP000252182"/>
    </source>
</evidence>
<organism evidence="2 3">
    <name type="scientific">Ephemeroptericola cinctiostellae</name>
    <dbReference type="NCBI Taxonomy" id="2268024"/>
    <lineage>
        <taxon>Bacteria</taxon>
        <taxon>Pseudomonadati</taxon>
        <taxon>Pseudomonadota</taxon>
        <taxon>Betaproteobacteria</taxon>
        <taxon>Burkholderiales</taxon>
        <taxon>Burkholderiaceae</taxon>
        <taxon>Ephemeroptericola</taxon>
    </lineage>
</organism>
<dbReference type="InterPro" id="IPR029068">
    <property type="entry name" value="Glyas_Bleomycin-R_OHBP_Dase"/>
</dbReference>
<dbReference type="Proteomes" id="UP000252182">
    <property type="component" value="Chromosome"/>
</dbReference>
<name>A0A345DEA5_9BURK</name>
<dbReference type="AlphaFoldDB" id="A0A345DEA5"/>
<feature type="domain" description="Glyoxalase/fosfomycin resistance/dioxygenase" evidence="1">
    <location>
        <begin position="10"/>
        <end position="131"/>
    </location>
</feature>
<reference evidence="3" key="1">
    <citation type="submission" date="2018-07" db="EMBL/GenBank/DDBJ databases">
        <authorList>
            <person name="Kim H."/>
        </authorList>
    </citation>
    <scope>NUCLEOTIDE SEQUENCE [LARGE SCALE GENOMIC DNA]</scope>
    <source>
        <strain evidence="3">F02</strain>
    </source>
</reference>
<keyword evidence="3" id="KW-1185">Reference proteome</keyword>
<gene>
    <name evidence="2" type="ORF">DTO96_102449</name>
</gene>
<dbReference type="SUPFAM" id="SSF54593">
    <property type="entry name" value="Glyoxalase/Bleomycin resistance protein/Dihydroxybiphenyl dioxygenase"/>
    <property type="match status" value="1"/>
</dbReference>
<dbReference type="InterPro" id="IPR028973">
    <property type="entry name" value="PhnB-like"/>
</dbReference>
<accession>A0A345DEA5</accession>
<dbReference type="Pfam" id="PF00903">
    <property type="entry name" value="Glyoxalase"/>
    <property type="match status" value="1"/>
</dbReference>
<sequence length="138" mass="15301">MGIILEPYLSFNDGQCAAAIEFYQAAFGGTADIMRKGDAPVPCDEAHKNHVMHCYFKSGKVNFMACDGMSQQPSVMGDNIHMSLNFTDEAEQTKLFEHLSTGGKITMPLGDTFWGARFGMLTDQFGIHWMFNCNKATD</sequence>
<dbReference type="KEGG" id="hyf:DTO96_102449"/>
<evidence type="ECO:0000259" key="1">
    <source>
        <dbReference type="Pfam" id="PF00903"/>
    </source>
</evidence>
<proteinExistence type="predicted"/>
<protein>
    <recommendedName>
        <fullName evidence="1">Glyoxalase/fosfomycin resistance/dioxygenase domain-containing protein</fullName>
    </recommendedName>
</protein>